<evidence type="ECO:0000313" key="3">
    <source>
        <dbReference type="Proteomes" id="UP000275069"/>
    </source>
</evidence>
<gene>
    <name evidence="2" type="ORF">D7I44_03430</name>
</gene>
<feature type="domain" description="Hemerythrin-like" evidence="1">
    <location>
        <begin position="25"/>
        <end position="155"/>
    </location>
</feature>
<dbReference type="AlphaFoldDB" id="A0A387BWG5"/>
<accession>A0A387BWG5</accession>
<dbReference type="KEGG" id="gry:D7I44_03430"/>
<dbReference type="Gene3D" id="1.20.120.520">
    <property type="entry name" value="nmb1532 protein domain like"/>
    <property type="match status" value="1"/>
</dbReference>
<protein>
    <submittedName>
        <fullName evidence="2">Hemerythrin domain-containing protein</fullName>
    </submittedName>
</protein>
<dbReference type="EMBL" id="CP032624">
    <property type="protein sequence ID" value="AYG05249.1"/>
    <property type="molecule type" value="Genomic_DNA"/>
</dbReference>
<dbReference type="OrthoDB" id="5197650at2"/>
<keyword evidence="3" id="KW-1185">Reference proteome</keyword>
<dbReference type="PANTHER" id="PTHR38048:SF2">
    <property type="entry name" value="HEMERYTHRIN-LIKE DOMAIN-CONTAINING PROTEIN"/>
    <property type="match status" value="1"/>
</dbReference>
<dbReference type="CDD" id="cd12108">
    <property type="entry name" value="Hr-like"/>
    <property type="match status" value="1"/>
</dbReference>
<name>A0A387BWG5_9MICO</name>
<dbReference type="Proteomes" id="UP000275069">
    <property type="component" value="Chromosome"/>
</dbReference>
<proteinExistence type="predicted"/>
<dbReference type="PANTHER" id="PTHR38048">
    <property type="entry name" value="EXPRESSED PROTEIN"/>
    <property type="match status" value="1"/>
</dbReference>
<dbReference type="InterPro" id="IPR012312">
    <property type="entry name" value="Hemerythrin-like"/>
</dbReference>
<dbReference type="InterPro" id="IPR053206">
    <property type="entry name" value="Dimeric_xanthone_biosynth"/>
</dbReference>
<dbReference type="Pfam" id="PF01814">
    <property type="entry name" value="Hemerythrin"/>
    <property type="match status" value="1"/>
</dbReference>
<sequence>MPATALPPSGESPLTDLKTCDARGMLEVHRAFRKGFDEAIGLIDGVSSGDTAHADVVAQQLMLMSTTLHAHHESEDEHLWDMLDQRAPSCAAHVGRMKAQHAQMVVHLEALNRALPAWRASASATDAAPLRAALQGVSESLATHLPDEEANIVPVIEQVVTKKEIDWFAEHGRNSTPKGQGWYMLGAIISAQPGGGRDWVKQNLPAPGRLAWRLVGAPRYAKYRAALEGRSS</sequence>
<reference evidence="2 3" key="1">
    <citation type="submission" date="2018-09" db="EMBL/GenBank/DDBJ databases">
        <title>Genome sequencing of strain 2DFW10M-5.</title>
        <authorList>
            <person name="Heo J."/>
            <person name="Kim S.-J."/>
            <person name="Kwon S.-W."/>
        </authorList>
    </citation>
    <scope>NUCLEOTIDE SEQUENCE [LARGE SCALE GENOMIC DNA]</scope>
    <source>
        <strain evidence="2 3">2DFW10M-5</strain>
    </source>
</reference>
<organism evidence="2 3">
    <name type="scientific">Gryllotalpicola protaetiae</name>
    <dbReference type="NCBI Taxonomy" id="2419771"/>
    <lineage>
        <taxon>Bacteria</taxon>
        <taxon>Bacillati</taxon>
        <taxon>Actinomycetota</taxon>
        <taxon>Actinomycetes</taxon>
        <taxon>Micrococcales</taxon>
        <taxon>Microbacteriaceae</taxon>
        <taxon>Gryllotalpicola</taxon>
    </lineage>
</organism>
<evidence type="ECO:0000259" key="1">
    <source>
        <dbReference type="Pfam" id="PF01814"/>
    </source>
</evidence>
<evidence type="ECO:0000313" key="2">
    <source>
        <dbReference type="EMBL" id="AYG05249.1"/>
    </source>
</evidence>